<dbReference type="GO" id="GO:0004808">
    <property type="term" value="F:tRNA (5-methylaminomethyl-2-thiouridylate)(34)-methyltransferase activity"/>
    <property type="evidence" value="ECO:0007669"/>
    <property type="project" value="InterPro"/>
</dbReference>
<evidence type="ECO:0000313" key="2">
    <source>
        <dbReference type="EMBL" id="AYB30837.1"/>
    </source>
</evidence>
<dbReference type="GO" id="GO:0016645">
    <property type="term" value="F:oxidoreductase activity, acting on the CH-NH group of donors"/>
    <property type="evidence" value="ECO:0007669"/>
    <property type="project" value="InterPro"/>
</dbReference>
<dbReference type="OrthoDB" id="9786494at2"/>
<dbReference type="Gene3D" id="3.40.50.150">
    <property type="entry name" value="Vaccinia Virus protein VP39"/>
    <property type="match status" value="1"/>
</dbReference>
<dbReference type="EMBL" id="CP032382">
    <property type="protein sequence ID" value="AYB30837.1"/>
    <property type="molecule type" value="Genomic_DNA"/>
</dbReference>
<dbReference type="CDD" id="cd02440">
    <property type="entry name" value="AdoMet_MTases"/>
    <property type="match status" value="1"/>
</dbReference>
<keyword evidence="3" id="KW-1185">Reference proteome</keyword>
<accession>A0A385SKP7</accession>
<dbReference type="InterPro" id="IPR029063">
    <property type="entry name" value="SAM-dependent_MTases_sf"/>
</dbReference>
<dbReference type="PANTHER" id="PTHR39963">
    <property type="entry name" value="SLL0983 PROTEIN"/>
    <property type="match status" value="1"/>
</dbReference>
<keyword evidence="2" id="KW-0808">Transferase</keyword>
<dbReference type="RefSeq" id="WP_119754134.1">
    <property type="nucleotide sequence ID" value="NZ_CP032382.1"/>
</dbReference>
<dbReference type="AlphaFoldDB" id="A0A385SKP7"/>
<dbReference type="GO" id="GO:0032259">
    <property type="term" value="P:methylation"/>
    <property type="evidence" value="ECO:0007669"/>
    <property type="project" value="UniProtKB-KW"/>
</dbReference>
<dbReference type="InterPro" id="IPR008471">
    <property type="entry name" value="MnmC-like_methylTransf"/>
</dbReference>
<name>A0A385SKP7_9BACT</name>
<dbReference type="Proteomes" id="UP000266183">
    <property type="component" value="Chromosome"/>
</dbReference>
<protein>
    <submittedName>
        <fullName evidence="2">Methyltransferase</fullName>
    </submittedName>
</protein>
<keyword evidence="2" id="KW-0489">Methyltransferase</keyword>
<evidence type="ECO:0000259" key="1">
    <source>
        <dbReference type="Pfam" id="PF05430"/>
    </source>
</evidence>
<proteinExistence type="predicted"/>
<dbReference type="SUPFAM" id="SSF53335">
    <property type="entry name" value="S-adenosyl-L-methionine-dependent methyltransferases"/>
    <property type="match status" value="1"/>
</dbReference>
<organism evidence="2 3">
    <name type="scientific">Chryseolinea soli</name>
    <dbReference type="NCBI Taxonomy" id="2321403"/>
    <lineage>
        <taxon>Bacteria</taxon>
        <taxon>Pseudomonadati</taxon>
        <taxon>Bacteroidota</taxon>
        <taxon>Cytophagia</taxon>
        <taxon>Cytophagales</taxon>
        <taxon>Fulvivirgaceae</taxon>
        <taxon>Chryseolinea</taxon>
    </lineage>
</organism>
<evidence type="ECO:0000313" key="3">
    <source>
        <dbReference type="Proteomes" id="UP000266183"/>
    </source>
</evidence>
<feature type="domain" description="MnmC-like methyltransferase" evidence="1">
    <location>
        <begin position="146"/>
        <end position="221"/>
    </location>
</feature>
<dbReference type="Pfam" id="PF05430">
    <property type="entry name" value="Methyltransf_30"/>
    <property type="match status" value="1"/>
</dbReference>
<dbReference type="InterPro" id="IPR047785">
    <property type="entry name" value="tRNA_MNMC2"/>
</dbReference>
<sequence>MSLTIITTGDGSHSLRNEALNETYHSVHGAVQESVHVFIRNGLEHRLQDSHDEPLSVFEVGFGTGLNALLTVHYALENAVLLSYTSIEAFPVPEEIWRTLNYASTEEAQKKFYSLHEVPWETEQPIVASFRLRKMHTTLENVILPASSFDVIYFDAFAPNKQPDLWTLPILEKVAALLKPGGVFVTYCAKGQLKRDLKSLGLTTETLSGPPGKKEMVRATRAVAG</sequence>
<dbReference type="NCBIfam" id="NF033855">
    <property type="entry name" value="tRNA_MNMC2"/>
    <property type="match status" value="1"/>
</dbReference>
<gene>
    <name evidence="2" type="ORF">D4L85_09725</name>
</gene>
<reference evidence="3" key="1">
    <citation type="submission" date="2018-09" db="EMBL/GenBank/DDBJ databases">
        <title>Chryseolinea sp. KIS68-18 isolated from soil.</title>
        <authorList>
            <person name="Weon H.-Y."/>
            <person name="Kwon S.-W."/>
            <person name="Lee S.A."/>
        </authorList>
    </citation>
    <scope>NUCLEOTIDE SEQUENCE [LARGE SCALE GENOMIC DNA]</scope>
    <source>
        <strain evidence="3">KIS68-18</strain>
    </source>
</reference>
<dbReference type="KEGG" id="chk:D4L85_09725"/>
<dbReference type="PANTHER" id="PTHR39963:SF1">
    <property type="entry name" value="MNMC-LIKE METHYLTRANSFERASE DOMAIN-CONTAINING PROTEIN"/>
    <property type="match status" value="1"/>
</dbReference>